<name>A0ABQ1J9S3_9PROT</name>
<keyword evidence="5" id="KW-1185">Reference proteome</keyword>
<comment type="caution">
    <text evidence="4">The sequence shown here is derived from an EMBL/GenBank/DDBJ whole genome shotgun (WGS) entry which is preliminary data.</text>
</comment>
<dbReference type="SUPFAM" id="SSF160909">
    <property type="entry name" value="ATP12-like"/>
    <property type="match status" value="1"/>
</dbReference>
<dbReference type="InterPro" id="IPR042272">
    <property type="entry name" value="ATP12_ATP_synth-F1-assembly_N"/>
</dbReference>
<evidence type="ECO:0000256" key="3">
    <source>
        <dbReference type="ARBA" id="ARBA00023186"/>
    </source>
</evidence>
<dbReference type="EMBL" id="BMKF01000001">
    <property type="protein sequence ID" value="GGB63598.1"/>
    <property type="molecule type" value="Genomic_DNA"/>
</dbReference>
<comment type="similarity">
    <text evidence="1">Belongs to the ATP12 family.</text>
</comment>
<organism evidence="4 5">
    <name type="scientific">Henriciella pelagia</name>
    <dbReference type="NCBI Taxonomy" id="1977912"/>
    <lineage>
        <taxon>Bacteria</taxon>
        <taxon>Pseudomonadati</taxon>
        <taxon>Pseudomonadota</taxon>
        <taxon>Alphaproteobacteria</taxon>
        <taxon>Hyphomonadales</taxon>
        <taxon>Hyphomonadaceae</taxon>
        <taxon>Henriciella</taxon>
    </lineage>
</organism>
<dbReference type="Pfam" id="PF07542">
    <property type="entry name" value="ATP12"/>
    <property type="match status" value="1"/>
</dbReference>
<evidence type="ECO:0000256" key="2">
    <source>
        <dbReference type="ARBA" id="ARBA00022946"/>
    </source>
</evidence>
<reference evidence="5" key="1">
    <citation type="journal article" date="2019" name="Int. J. Syst. Evol. Microbiol.">
        <title>The Global Catalogue of Microorganisms (GCM) 10K type strain sequencing project: providing services to taxonomists for standard genome sequencing and annotation.</title>
        <authorList>
            <consortium name="The Broad Institute Genomics Platform"/>
            <consortium name="The Broad Institute Genome Sequencing Center for Infectious Disease"/>
            <person name="Wu L."/>
            <person name="Ma J."/>
        </authorList>
    </citation>
    <scope>NUCLEOTIDE SEQUENCE [LARGE SCALE GENOMIC DNA]</scope>
    <source>
        <strain evidence="5">CGMCC 1.15928</strain>
    </source>
</reference>
<dbReference type="InterPro" id="IPR011419">
    <property type="entry name" value="ATP12_ATP_synth-F1-assembly"/>
</dbReference>
<dbReference type="Gene3D" id="1.10.3580.10">
    <property type="entry name" value="ATP12 ATPase"/>
    <property type="match status" value="1"/>
</dbReference>
<proteinExistence type="inferred from homology"/>
<dbReference type="PANTHER" id="PTHR21013:SF10">
    <property type="entry name" value="ATP SYNTHASE MITOCHONDRIAL F1 COMPLEX ASSEMBLY FACTOR 2"/>
    <property type="match status" value="1"/>
</dbReference>
<evidence type="ECO:0000313" key="5">
    <source>
        <dbReference type="Proteomes" id="UP000628854"/>
    </source>
</evidence>
<gene>
    <name evidence="4" type="ORF">GCM10011503_10380</name>
</gene>
<dbReference type="RefSeq" id="WP_084391549.1">
    <property type="nucleotide sequence ID" value="NZ_BMKF01000001.1"/>
</dbReference>
<dbReference type="PANTHER" id="PTHR21013">
    <property type="entry name" value="ATP SYNTHASE MITOCHONDRIAL F1 COMPLEX ASSEMBLY FACTOR 2/ATP12 PROTEIN, MITOCHONDRIAL PRECURSOR"/>
    <property type="match status" value="1"/>
</dbReference>
<dbReference type="Proteomes" id="UP000628854">
    <property type="component" value="Unassembled WGS sequence"/>
</dbReference>
<dbReference type="Gene3D" id="3.30.2180.10">
    <property type="entry name" value="ATP12-like"/>
    <property type="match status" value="1"/>
</dbReference>
<keyword evidence="3" id="KW-0143">Chaperone</keyword>
<dbReference type="InterPro" id="IPR023335">
    <property type="entry name" value="ATP12_ortho_dom_sf"/>
</dbReference>
<sequence length="241" mass="26012">MTPAPDRAAGLPKKFYKSAGAAAVEGGWRVELDGRPLKTPAKQDLVLPNDALAGLVAKEWAGQGDHIDPATMPLTRLVNVALDRTPAAREELAAEVAKYAETDLVCHLADSPAGLRERQEAGWRPLREWAGKKLDIVLVPVEGIIASPQPQASLQAAHDHALSRDDLTLTGLAWACGLYGSCVLAYAVLEGEVDAGTAFDLSRIDEDWQIEQWGEDEEAAEAARARRRDAEALGAFFRSLR</sequence>
<evidence type="ECO:0000256" key="1">
    <source>
        <dbReference type="ARBA" id="ARBA00008231"/>
    </source>
</evidence>
<keyword evidence="2" id="KW-0809">Transit peptide</keyword>
<evidence type="ECO:0000313" key="4">
    <source>
        <dbReference type="EMBL" id="GGB63598.1"/>
    </source>
</evidence>
<protein>
    <submittedName>
        <fullName evidence="4">ATPase</fullName>
    </submittedName>
</protein>
<accession>A0ABQ1J9S3</accession>